<keyword evidence="2" id="KW-1185">Reference proteome</keyword>
<gene>
    <name evidence="1" type="ORF">GR170_23555</name>
</gene>
<organism evidence="1 2">
    <name type="scientific">Pseudooceanicola albus</name>
    <dbReference type="NCBI Taxonomy" id="2692189"/>
    <lineage>
        <taxon>Bacteria</taxon>
        <taxon>Pseudomonadati</taxon>
        <taxon>Pseudomonadota</taxon>
        <taxon>Alphaproteobacteria</taxon>
        <taxon>Rhodobacterales</taxon>
        <taxon>Paracoccaceae</taxon>
        <taxon>Pseudooceanicola</taxon>
    </lineage>
</organism>
<evidence type="ECO:0008006" key="3">
    <source>
        <dbReference type="Google" id="ProtNLM"/>
    </source>
</evidence>
<protein>
    <recommendedName>
        <fullName evidence="3">DNA-binding protein</fullName>
    </recommendedName>
</protein>
<reference evidence="1 2" key="1">
    <citation type="submission" date="2019-12" db="EMBL/GenBank/DDBJ databases">
        <authorList>
            <person name="Li M."/>
        </authorList>
    </citation>
    <scope>NUCLEOTIDE SEQUENCE [LARGE SCALE GENOMIC DNA]</scope>
    <source>
        <strain evidence="1 2">GBMRC 2024</strain>
    </source>
</reference>
<comment type="caution">
    <text evidence="1">The sequence shown here is derived from an EMBL/GenBank/DDBJ whole genome shotgun (WGS) entry which is preliminary data.</text>
</comment>
<proteinExistence type="predicted"/>
<name>A0A6L7GBX4_9RHOB</name>
<dbReference type="Proteomes" id="UP000477911">
    <property type="component" value="Unassembled WGS sequence"/>
</dbReference>
<evidence type="ECO:0000313" key="1">
    <source>
        <dbReference type="EMBL" id="MXN20816.1"/>
    </source>
</evidence>
<dbReference type="AlphaFoldDB" id="A0A6L7GBX4"/>
<sequence>MANLQILAVPAGRAAKMLSLPTKEFERLVDNGILPQPIPLGRNLLWSVRELEAVLRADEAEPQEFRV</sequence>
<accession>A0A6L7GBX4</accession>
<dbReference type="RefSeq" id="WP_160896938.1">
    <property type="nucleotide sequence ID" value="NZ_WUMU01000036.1"/>
</dbReference>
<evidence type="ECO:0000313" key="2">
    <source>
        <dbReference type="Proteomes" id="UP000477911"/>
    </source>
</evidence>
<dbReference type="EMBL" id="WUMU01000036">
    <property type="protein sequence ID" value="MXN20816.1"/>
    <property type="molecule type" value="Genomic_DNA"/>
</dbReference>